<dbReference type="EMBL" id="KZ613952">
    <property type="protein sequence ID" value="PMD35401.1"/>
    <property type="molecule type" value="Genomic_DNA"/>
</dbReference>
<dbReference type="Pfam" id="PF00856">
    <property type="entry name" value="SET"/>
    <property type="match status" value="1"/>
</dbReference>
<protein>
    <submittedName>
        <fullName evidence="2">SET domain-containing protein</fullName>
    </submittedName>
</protein>
<keyword evidence="3" id="KW-1185">Reference proteome</keyword>
<dbReference type="SUPFAM" id="SSF82199">
    <property type="entry name" value="SET domain"/>
    <property type="match status" value="1"/>
</dbReference>
<dbReference type="PROSITE" id="PS50280">
    <property type="entry name" value="SET"/>
    <property type="match status" value="1"/>
</dbReference>
<dbReference type="InterPro" id="IPR001214">
    <property type="entry name" value="SET_dom"/>
</dbReference>
<feature type="domain" description="SET" evidence="1">
    <location>
        <begin position="1"/>
        <end position="122"/>
    </location>
</feature>
<sequence length="139" mass="16212">MLSDPAPLNRGVRALCNIRQGQVLGEYTGELLPKQDLGNTDDYAFDWWSPNTMKKNGDELQGRSKIAILSGEFMGNWTRFINSDDEDDNIEFEQEAVSGKMRIVVRAIRPIKFGQQIYGWYGDKYFKEPPKKKRRKKYW</sequence>
<organism evidence="2 3">
    <name type="scientific">Hyaloscypha variabilis (strain UAMH 11265 / GT02V1 / F)</name>
    <name type="common">Meliniomyces variabilis</name>
    <dbReference type="NCBI Taxonomy" id="1149755"/>
    <lineage>
        <taxon>Eukaryota</taxon>
        <taxon>Fungi</taxon>
        <taxon>Dikarya</taxon>
        <taxon>Ascomycota</taxon>
        <taxon>Pezizomycotina</taxon>
        <taxon>Leotiomycetes</taxon>
        <taxon>Helotiales</taxon>
        <taxon>Hyaloscyphaceae</taxon>
        <taxon>Hyaloscypha</taxon>
        <taxon>Hyaloscypha variabilis</taxon>
    </lineage>
</organism>
<evidence type="ECO:0000313" key="2">
    <source>
        <dbReference type="EMBL" id="PMD35401.1"/>
    </source>
</evidence>
<dbReference type="Proteomes" id="UP000235786">
    <property type="component" value="Unassembled WGS sequence"/>
</dbReference>
<dbReference type="AlphaFoldDB" id="A0A2J6RA70"/>
<dbReference type="OrthoDB" id="308383at2759"/>
<name>A0A2J6RA70_HYAVF</name>
<evidence type="ECO:0000259" key="1">
    <source>
        <dbReference type="PROSITE" id="PS50280"/>
    </source>
</evidence>
<accession>A0A2J6RA70</accession>
<proteinExistence type="predicted"/>
<gene>
    <name evidence="2" type="ORF">L207DRAFT_516344</name>
</gene>
<dbReference type="Gene3D" id="2.170.270.10">
    <property type="entry name" value="SET domain"/>
    <property type="match status" value="1"/>
</dbReference>
<reference evidence="2 3" key="1">
    <citation type="submission" date="2016-04" db="EMBL/GenBank/DDBJ databases">
        <title>A degradative enzymes factory behind the ericoid mycorrhizal symbiosis.</title>
        <authorList>
            <consortium name="DOE Joint Genome Institute"/>
            <person name="Martino E."/>
            <person name="Morin E."/>
            <person name="Grelet G."/>
            <person name="Kuo A."/>
            <person name="Kohler A."/>
            <person name="Daghino S."/>
            <person name="Barry K."/>
            <person name="Choi C."/>
            <person name="Cichocki N."/>
            <person name="Clum A."/>
            <person name="Copeland A."/>
            <person name="Hainaut M."/>
            <person name="Haridas S."/>
            <person name="Labutti K."/>
            <person name="Lindquist E."/>
            <person name="Lipzen A."/>
            <person name="Khouja H.-R."/>
            <person name="Murat C."/>
            <person name="Ohm R."/>
            <person name="Olson A."/>
            <person name="Spatafora J."/>
            <person name="Veneault-Fourrey C."/>
            <person name="Henrissat B."/>
            <person name="Grigoriev I."/>
            <person name="Martin F."/>
            <person name="Perotto S."/>
        </authorList>
    </citation>
    <scope>NUCLEOTIDE SEQUENCE [LARGE SCALE GENOMIC DNA]</scope>
    <source>
        <strain evidence="2 3">F</strain>
    </source>
</reference>
<dbReference type="SMART" id="SM00317">
    <property type="entry name" value="SET"/>
    <property type="match status" value="1"/>
</dbReference>
<evidence type="ECO:0000313" key="3">
    <source>
        <dbReference type="Proteomes" id="UP000235786"/>
    </source>
</evidence>
<dbReference type="InterPro" id="IPR046341">
    <property type="entry name" value="SET_dom_sf"/>
</dbReference>